<dbReference type="AlphaFoldDB" id="A0A914DGC9"/>
<accession>A0A914DGC9</accession>
<proteinExistence type="predicted"/>
<dbReference type="Proteomes" id="UP000887540">
    <property type="component" value="Unplaced"/>
</dbReference>
<evidence type="ECO:0000313" key="1">
    <source>
        <dbReference type="Proteomes" id="UP000887540"/>
    </source>
</evidence>
<sequence length="78" mass="8821">MGNFQILDFIWREFSPLVYYGCARSATALSGEKLQQLSHAIALDIKNEIVGNLRNEMHDIKRTTINVLTDKIEKVKGG</sequence>
<keyword evidence="1" id="KW-1185">Reference proteome</keyword>
<dbReference type="WBParaSite" id="ACRNAN_scaffold25270.g8311.t1">
    <property type="protein sequence ID" value="ACRNAN_scaffold25270.g8311.t1"/>
    <property type="gene ID" value="ACRNAN_scaffold25270.g8311"/>
</dbReference>
<protein>
    <submittedName>
        <fullName evidence="2">Uncharacterized protein</fullName>
    </submittedName>
</protein>
<evidence type="ECO:0000313" key="2">
    <source>
        <dbReference type="WBParaSite" id="ACRNAN_scaffold25270.g8311.t1"/>
    </source>
</evidence>
<reference evidence="2" key="1">
    <citation type="submission" date="2022-11" db="UniProtKB">
        <authorList>
            <consortium name="WormBaseParasite"/>
        </authorList>
    </citation>
    <scope>IDENTIFICATION</scope>
</reference>
<name>A0A914DGC9_9BILA</name>
<organism evidence="1 2">
    <name type="scientific">Acrobeloides nanus</name>
    <dbReference type="NCBI Taxonomy" id="290746"/>
    <lineage>
        <taxon>Eukaryota</taxon>
        <taxon>Metazoa</taxon>
        <taxon>Ecdysozoa</taxon>
        <taxon>Nematoda</taxon>
        <taxon>Chromadorea</taxon>
        <taxon>Rhabditida</taxon>
        <taxon>Tylenchina</taxon>
        <taxon>Cephalobomorpha</taxon>
        <taxon>Cephaloboidea</taxon>
        <taxon>Cephalobidae</taxon>
        <taxon>Acrobeloides</taxon>
    </lineage>
</organism>